<feature type="transmembrane region" description="Helical" evidence="8">
    <location>
        <begin position="454"/>
        <end position="471"/>
    </location>
</feature>
<dbReference type="Proteomes" id="UP000554235">
    <property type="component" value="Unassembled WGS sequence"/>
</dbReference>
<name>A0A8H4LGX6_9HYPO</name>
<reference evidence="10 11" key="1">
    <citation type="submission" date="2020-01" db="EMBL/GenBank/DDBJ databases">
        <title>Identification and distribution of gene clusters putatively required for synthesis of sphingolipid metabolism inhibitors in phylogenetically diverse species of the filamentous fungus Fusarium.</title>
        <authorList>
            <person name="Kim H.-S."/>
            <person name="Busman M."/>
            <person name="Brown D.W."/>
            <person name="Divon H."/>
            <person name="Uhlig S."/>
            <person name="Proctor R.H."/>
        </authorList>
    </citation>
    <scope>NUCLEOTIDE SEQUENCE [LARGE SCALE GENOMIC DNA]</scope>
    <source>
        <strain evidence="10 11">NRRL 20459</strain>
    </source>
</reference>
<keyword evidence="4 8" id="KW-0812">Transmembrane</keyword>
<evidence type="ECO:0000256" key="3">
    <source>
        <dbReference type="ARBA" id="ARBA00022448"/>
    </source>
</evidence>
<dbReference type="GO" id="GO:0005351">
    <property type="term" value="F:carbohydrate:proton symporter activity"/>
    <property type="evidence" value="ECO:0007669"/>
    <property type="project" value="TreeGrafter"/>
</dbReference>
<evidence type="ECO:0000256" key="6">
    <source>
        <dbReference type="ARBA" id="ARBA00023136"/>
    </source>
</evidence>
<feature type="transmembrane region" description="Helical" evidence="8">
    <location>
        <begin position="90"/>
        <end position="108"/>
    </location>
</feature>
<gene>
    <name evidence="10" type="ORF">FALBO_4973</name>
</gene>
<dbReference type="Pfam" id="PF00083">
    <property type="entry name" value="Sugar_tr"/>
    <property type="match status" value="1"/>
</dbReference>
<protein>
    <submittedName>
        <fullName evidence="10">MFS hexose transporter</fullName>
    </submittedName>
</protein>
<evidence type="ECO:0000256" key="2">
    <source>
        <dbReference type="ARBA" id="ARBA00010992"/>
    </source>
</evidence>
<comment type="similarity">
    <text evidence="2 7">Belongs to the major facilitator superfamily. Sugar transporter (TC 2.A.1.1) family.</text>
</comment>
<evidence type="ECO:0000259" key="9">
    <source>
        <dbReference type="PROSITE" id="PS50850"/>
    </source>
</evidence>
<dbReference type="SUPFAM" id="SSF103473">
    <property type="entry name" value="MFS general substrate transporter"/>
    <property type="match status" value="1"/>
</dbReference>
<keyword evidence="5 8" id="KW-1133">Transmembrane helix</keyword>
<dbReference type="InterPro" id="IPR050360">
    <property type="entry name" value="MFS_Sugar_Transporters"/>
</dbReference>
<feature type="transmembrane region" description="Helical" evidence="8">
    <location>
        <begin position="297"/>
        <end position="318"/>
    </location>
</feature>
<dbReference type="Gene3D" id="1.20.1250.20">
    <property type="entry name" value="MFS general substrate transporter like domains"/>
    <property type="match status" value="1"/>
</dbReference>
<organism evidence="10 11">
    <name type="scientific">Fusarium albosuccineum</name>
    <dbReference type="NCBI Taxonomy" id="1237068"/>
    <lineage>
        <taxon>Eukaryota</taxon>
        <taxon>Fungi</taxon>
        <taxon>Dikarya</taxon>
        <taxon>Ascomycota</taxon>
        <taxon>Pezizomycotina</taxon>
        <taxon>Sordariomycetes</taxon>
        <taxon>Hypocreomycetidae</taxon>
        <taxon>Hypocreales</taxon>
        <taxon>Nectriaceae</taxon>
        <taxon>Fusarium</taxon>
        <taxon>Fusarium decemcellulare species complex</taxon>
    </lineage>
</organism>
<dbReference type="PROSITE" id="PS50850">
    <property type="entry name" value="MFS"/>
    <property type="match status" value="1"/>
</dbReference>
<feature type="transmembrane region" description="Helical" evidence="8">
    <location>
        <begin position="420"/>
        <end position="442"/>
    </location>
</feature>
<dbReference type="InterPro" id="IPR003663">
    <property type="entry name" value="Sugar/inositol_transpt"/>
</dbReference>
<feature type="transmembrane region" description="Helical" evidence="8">
    <location>
        <begin position="207"/>
        <end position="230"/>
    </location>
</feature>
<accession>A0A8H4LGX6</accession>
<dbReference type="InterPro" id="IPR020846">
    <property type="entry name" value="MFS_dom"/>
</dbReference>
<evidence type="ECO:0000313" key="11">
    <source>
        <dbReference type="Proteomes" id="UP000554235"/>
    </source>
</evidence>
<dbReference type="GO" id="GO:0016020">
    <property type="term" value="C:membrane"/>
    <property type="evidence" value="ECO:0007669"/>
    <property type="project" value="UniProtKB-SubCell"/>
</dbReference>
<dbReference type="InterPro" id="IPR036259">
    <property type="entry name" value="MFS_trans_sf"/>
</dbReference>
<feature type="transmembrane region" description="Helical" evidence="8">
    <location>
        <begin position="366"/>
        <end position="389"/>
    </location>
</feature>
<dbReference type="OrthoDB" id="6133115at2759"/>
<evidence type="ECO:0000313" key="10">
    <source>
        <dbReference type="EMBL" id="KAF4468155.1"/>
    </source>
</evidence>
<dbReference type="FunFam" id="1.20.1250.20:FF:000117">
    <property type="entry name" value="MFS hexose transporter"/>
    <property type="match status" value="1"/>
</dbReference>
<dbReference type="InterPro" id="IPR005828">
    <property type="entry name" value="MFS_sugar_transport-like"/>
</dbReference>
<proteinExistence type="inferred from homology"/>
<evidence type="ECO:0000256" key="4">
    <source>
        <dbReference type="ARBA" id="ARBA00022692"/>
    </source>
</evidence>
<evidence type="ECO:0000256" key="5">
    <source>
        <dbReference type="ARBA" id="ARBA00022989"/>
    </source>
</evidence>
<feature type="transmembrane region" description="Helical" evidence="8">
    <location>
        <begin position="180"/>
        <end position="201"/>
    </location>
</feature>
<evidence type="ECO:0000256" key="7">
    <source>
        <dbReference type="RuleBase" id="RU003346"/>
    </source>
</evidence>
<feature type="domain" description="Major facilitator superfamily (MFS) profile" evidence="9">
    <location>
        <begin position="50"/>
        <end position="508"/>
    </location>
</feature>
<dbReference type="PROSITE" id="PS00216">
    <property type="entry name" value="SUGAR_TRANSPORT_1"/>
    <property type="match status" value="1"/>
</dbReference>
<keyword evidence="6 8" id="KW-0472">Membrane</keyword>
<dbReference type="PANTHER" id="PTHR48022:SF66">
    <property type="entry name" value="MFS HEXOSE TRANSPORTER"/>
    <property type="match status" value="1"/>
</dbReference>
<dbReference type="EMBL" id="JAADYS010000649">
    <property type="protein sequence ID" value="KAF4468155.1"/>
    <property type="molecule type" value="Genomic_DNA"/>
</dbReference>
<dbReference type="AlphaFoldDB" id="A0A8H4LGX6"/>
<dbReference type="InterPro" id="IPR005829">
    <property type="entry name" value="Sugar_transporter_CS"/>
</dbReference>
<feature type="transmembrane region" description="Helical" evidence="8">
    <location>
        <begin position="483"/>
        <end position="504"/>
    </location>
</feature>
<keyword evidence="3 7" id="KW-0813">Transport</keyword>
<sequence>MALPKILRPIGSRAPAQSNRVPLEVAQAEAPRFEKVIWYKEPHLRRLYTLIIFLLIASATTGYDGMMVNTSQQMDKWKEYFPEHENESKLGILINMYNIGSIVSFFIVPYLADNLGRKPTIIMGCVIMIAGSWVSAFCNGYGMYMAGRFVLGFGNSLSQMSSPMLLTEICHPQHRGPLTAVYNCLWNLGSLIVSVVGWGTASINSDWSWRSITFIQAVPSIIQLCGIWWVPESPRFLVNKDKSEQALAVLAKHHAGGDENNPTVQFQYREIKQTIQADRSAKNASSFVDFVKTKGNLWRLAIIISLGIISQYSGNALFSNYMDIIYEGAGIKEQNKKLALSAGKTILDLIISIGAAFTVDKIGRRPLFLTAISGMVLAFVMWTIAGAIYENSSVPTPPTDEEPDGGVEYTNTGSGYAQIAFIWLFGVFYDIGFSGLLVAYALEILPFHLRAKGMMIMNITVQAILAISNQTNKLAWNNLPNHWNFMLFYTLWDFCELLFVWYFYVETKGPTLEEIARIFDGDDAVAHIDLAQVEKETNLVRQEEEINIDTTKGAKSLA</sequence>
<feature type="transmembrane region" description="Helical" evidence="8">
    <location>
        <begin position="47"/>
        <end position="69"/>
    </location>
</feature>
<keyword evidence="11" id="KW-1185">Reference proteome</keyword>
<dbReference type="NCBIfam" id="TIGR00879">
    <property type="entry name" value="SP"/>
    <property type="match status" value="1"/>
</dbReference>
<evidence type="ECO:0000256" key="1">
    <source>
        <dbReference type="ARBA" id="ARBA00004141"/>
    </source>
</evidence>
<comment type="subcellular location">
    <subcellularLocation>
        <location evidence="1">Membrane</location>
        <topology evidence="1">Multi-pass membrane protein</topology>
    </subcellularLocation>
</comment>
<evidence type="ECO:0000256" key="8">
    <source>
        <dbReference type="SAM" id="Phobius"/>
    </source>
</evidence>
<feature type="transmembrane region" description="Helical" evidence="8">
    <location>
        <begin position="120"/>
        <end position="141"/>
    </location>
</feature>
<comment type="caution">
    <text evidence="10">The sequence shown here is derived from an EMBL/GenBank/DDBJ whole genome shotgun (WGS) entry which is preliminary data.</text>
</comment>
<dbReference type="PANTHER" id="PTHR48022">
    <property type="entry name" value="PLASTIDIC GLUCOSE TRANSPORTER 4"/>
    <property type="match status" value="1"/>
</dbReference>